<dbReference type="EMBL" id="QJKJ01000847">
    <property type="protein sequence ID" value="RDY10414.1"/>
    <property type="molecule type" value="Genomic_DNA"/>
</dbReference>
<evidence type="ECO:0000313" key="1">
    <source>
        <dbReference type="EMBL" id="RDY10414.1"/>
    </source>
</evidence>
<comment type="caution">
    <text evidence="1">The sequence shown here is derived from an EMBL/GenBank/DDBJ whole genome shotgun (WGS) entry which is preliminary data.</text>
</comment>
<dbReference type="Proteomes" id="UP000257109">
    <property type="component" value="Unassembled WGS sequence"/>
</dbReference>
<dbReference type="PANTHER" id="PTHR33067">
    <property type="entry name" value="RNA-DIRECTED DNA POLYMERASE-RELATED"/>
    <property type="match status" value="1"/>
</dbReference>
<accession>A0A371I649</accession>
<proteinExistence type="predicted"/>
<feature type="non-terminal residue" evidence="1">
    <location>
        <position position="609"/>
    </location>
</feature>
<dbReference type="Gene3D" id="2.40.70.10">
    <property type="entry name" value="Acid Proteases"/>
    <property type="match status" value="1"/>
</dbReference>
<keyword evidence="2" id="KW-1185">Reference proteome</keyword>
<evidence type="ECO:0000313" key="2">
    <source>
        <dbReference type="Proteomes" id="UP000257109"/>
    </source>
</evidence>
<dbReference type="OrthoDB" id="778454at2759"/>
<dbReference type="InterPro" id="IPR021109">
    <property type="entry name" value="Peptidase_aspartic_dom_sf"/>
</dbReference>
<organism evidence="1 2">
    <name type="scientific">Mucuna pruriens</name>
    <name type="common">Velvet bean</name>
    <name type="synonym">Dolichos pruriens</name>
    <dbReference type="NCBI Taxonomy" id="157652"/>
    <lineage>
        <taxon>Eukaryota</taxon>
        <taxon>Viridiplantae</taxon>
        <taxon>Streptophyta</taxon>
        <taxon>Embryophyta</taxon>
        <taxon>Tracheophyta</taxon>
        <taxon>Spermatophyta</taxon>
        <taxon>Magnoliopsida</taxon>
        <taxon>eudicotyledons</taxon>
        <taxon>Gunneridae</taxon>
        <taxon>Pentapetalae</taxon>
        <taxon>rosids</taxon>
        <taxon>fabids</taxon>
        <taxon>Fabales</taxon>
        <taxon>Fabaceae</taxon>
        <taxon>Papilionoideae</taxon>
        <taxon>50 kb inversion clade</taxon>
        <taxon>NPAAA clade</taxon>
        <taxon>indigoferoid/millettioid clade</taxon>
        <taxon>Phaseoleae</taxon>
        <taxon>Mucuna</taxon>
    </lineage>
</organism>
<dbReference type="AlphaFoldDB" id="A0A371I649"/>
<dbReference type="CDD" id="cd00303">
    <property type="entry name" value="retropepsin_like"/>
    <property type="match status" value="1"/>
</dbReference>
<reference evidence="1" key="1">
    <citation type="submission" date="2018-05" db="EMBL/GenBank/DDBJ databases">
        <title>Draft genome of Mucuna pruriens seed.</title>
        <authorList>
            <person name="Nnadi N.E."/>
            <person name="Vos R."/>
            <person name="Hasami M.H."/>
            <person name="Devisetty U.K."/>
            <person name="Aguiy J.C."/>
        </authorList>
    </citation>
    <scope>NUCLEOTIDE SEQUENCE [LARGE SCALE GENOMIC DNA]</scope>
    <source>
        <strain evidence="1">JCA_2017</strain>
    </source>
</reference>
<evidence type="ECO:0008006" key="3">
    <source>
        <dbReference type="Google" id="ProtNLM"/>
    </source>
</evidence>
<dbReference type="PANTHER" id="PTHR33067:SF15">
    <property type="entry name" value="RNA-DIRECTED DNA POLYMERASE"/>
    <property type="match status" value="1"/>
</dbReference>
<name>A0A371I649_MUCPR</name>
<protein>
    <recommendedName>
        <fullName evidence="3">Retrotransposon gag domain-containing protein</fullName>
    </recommendedName>
</protein>
<feature type="non-terminal residue" evidence="1">
    <location>
        <position position="1"/>
    </location>
</feature>
<sequence length="609" mass="68579">MLPKFHGLASEDSHKHLKEFHVVYSTMRLQGIPKEYIKMKAFPFSLDGAAEDWLYLQPVTDHSSKSSSSKQYFYEGLLMMDQNMVDAVSGGALMDKTPAAALTQSYKIQGGAGTSRVVSEVDTVDNLRLENQLIELTSLVRQLAVEQHQQAAQRVCGICTLVEHPTDMCPTLQEDELENTECVGALGGGYQYGRQSYMNRQFDNQQFWSRPILEAFPPKRSRIQKGEESAWCNYEAVENYHSRMSLSRVRDQPEPRPNRELTLGVPLLFPNRTVSTRRSEINEDLLKLFKKVEINILLLDAIKQIPKYAKFLEELCSHKRKKMKGAVEMGRIVSVLVKHEDSSAGLQRILPKKCQDMGIFVVPCTIGDRTFTDAMLDLRASINIMSTSIYKSLNLGDLEPTWMEIQLANRSVVQPLGVLEDILVQVNELILLVDFYVLDMEDEPFGEGFEEPFGEGFALILGRPFFMAKSTKIDVHVGTLSMEFGDTFVKFNSFEALKHPDEDHSIFSIDTIDGLIEDYFRIGTGNANLVDFVNISDVIDCFCTVAAKADFEILSHAFHFPYFEDFISNLIHCRIDEVLGKSQYAKFLVAGTSKSGVTGAATAESDSRI</sequence>
<gene>
    <name evidence="1" type="ORF">CR513_05068</name>
</gene>